<dbReference type="AlphaFoldDB" id="A0A0W8F0S0"/>
<evidence type="ECO:0000256" key="5">
    <source>
        <dbReference type="ARBA" id="ARBA00023274"/>
    </source>
</evidence>
<dbReference type="InterPro" id="IPR002136">
    <property type="entry name" value="Ribosomal_uL4"/>
</dbReference>
<dbReference type="EMBL" id="LNQE01001659">
    <property type="protein sequence ID" value="KUG14444.1"/>
    <property type="molecule type" value="Genomic_DNA"/>
</dbReference>
<sequence>MMKVQVRTLDGAMGQDIELPPAFSEEYRPDLIRKAVVAHQSTRRQPHGTYPYAGINSSAVGWGSGRGVSHVPRIKTGSRAAKVPQAKGGREAHPPVVQKVLLIRINKKEKAKAFRSALAASASEDLVRARGHLFTGPVPVVFENAFEDINRTSEIISALTAAGLYQDVERSKRSRKVRAGRGKMRGRRYKQRKSLLIVTADKPLTAARNLAGVDVVTLEQLNTELLAPGTLPGRLTIFTQGALQKLGGQ</sequence>
<dbReference type="InterPro" id="IPR019970">
    <property type="entry name" value="Ribosomall_uL4-arc"/>
</dbReference>
<keyword evidence="4 6" id="KW-0689">Ribosomal protein</keyword>
<evidence type="ECO:0000313" key="6">
    <source>
        <dbReference type="EMBL" id="KUG14444.1"/>
    </source>
</evidence>
<evidence type="ECO:0000256" key="2">
    <source>
        <dbReference type="ARBA" id="ARBA00022730"/>
    </source>
</evidence>
<keyword evidence="3" id="KW-0694">RNA-binding</keyword>
<dbReference type="GO" id="GO:0005840">
    <property type="term" value="C:ribosome"/>
    <property type="evidence" value="ECO:0007669"/>
    <property type="project" value="UniProtKB-KW"/>
</dbReference>
<evidence type="ECO:0000256" key="4">
    <source>
        <dbReference type="ARBA" id="ARBA00022980"/>
    </source>
</evidence>
<gene>
    <name evidence="6" type="ORF">ASZ90_015900</name>
</gene>
<dbReference type="GO" id="GO:0003735">
    <property type="term" value="F:structural constituent of ribosome"/>
    <property type="evidence" value="ECO:0007669"/>
    <property type="project" value="InterPro"/>
</dbReference>
<keyword evidence="5" id="KW-0687">Ribonucleoprotein</keyword>
<dbReference type="InterPro" id="IPR023574">
    <property type="entry name" value="Ribosomal_uL4_dom_sf"/>
</dbReference>
<dbReference type="PANTHER" id="PTHR19431">
    <property type="entry name" value="60S RIBOSOMAL PROTEIN L4"/>
    <property type="match status" value="1"/>
</dbReference>
<dbReference type="Gene3D" id="3.40.1370.10">
    <property type="match status" value="1"/>
</dbReference>
<evidence type="ECO:0000256" key="3">
    <source>
        <dbReference type="ARBA" id="ARBA00022884"/>
    </source>
</evidence>
<dbReference type="SUPFAM" id="SSF52166">
    <property type="entry name" value="Ribosomal protein L4"/>
    <property type="match status" value="1"/>
</dbReference>
<dbReference type="HAMAP" id="MF_01328_A">
    <property type="entry name" value="Ribosomal_uL4_A"/>
    <property type="match status" value="1"/>
</dbReference>
<keyword evidence="2" id="KW-0699">rRNA-binding</keyword>
<dbReference type="GO" id="GO:1990904">
    <property type="term" value="C:ribonucleoprotein complex"/>
    <property type="evidence" value="ECO:0007669"/>
    <property type="project" value="UniProtKB-KW"/>
</dbReference>
<dbReference type="GO" id="GO:0019843">
    <property type="term" value="F:rRNA binding"/>
    <property type="evidence" value="ECO:0007669"/>
    <property type="project" value="UniProtKB-KW"/>
</dbReference>
<accession>A0A0W8F0S0</accession>
<dbReference type="GO" id="GO:0006412">
    <property type="term" value="P:translation"/>
    <property type="evidence" value="ECO:0007669"/>
    <property type="project" value="InterPro"/>
</dbReference>
<organism evidence="6">
    <name type="scientific">hydrocarbon metagenome</name>
    <dbReference type="NCBI Taxonomy" id="938273"/>
    <lineage>
        <taxon>unclassified sequences</taxon>
        <taxon>metagenomes</taxon>
        <taxon>ecological metagenomes</taxon>
    </lineage>
</organism>
<evidence type="ECO:0000256" key="1">
    <source>
        <dbReference type="ARBA" id="ARBA00010528"/>
    </source>
</evidence>
<proteinExistence type="inferred from homology"/>
<dbReference type="NCBIfam" id="TIGR03672">
    <property type="entry name" value="rpl4p_arch"/>
    <property type="match status" value="1"/>
</dbReference>
<name>A0A0W8F0S0_9ZZZZ</name>
<protein>
    <submittedName>
        <fullName evidence="6">Lsu ribosomal protein l1e (L4p)</fullName>
    </submittedName>
</protein>
<comment type="similarity">
    <text evidence="1">Belongs to the universal ribosomal protein uL4 family.</text>
</comment>
<comment type="caution">
    <text evidence="6">The sequence shown here is derived from an EMBL/GenBank/DDBJ whole genome shotgun (WGS) entry which is preliminary data.</text>
</comment>
<dbReference type="InterPro" id="IPR045240">
    <property type="entry name" value="Ribosomal_uL4_euk/arch"/>
</dbReference>
<reference evidence="6" key="1">
    <citation type="journal article" date="2015" name="Proc. Natl. Acad. Sci. U.S.A.">
        <title>Networks of energetic and metabolic interactions define dynamics in microbial communities.</title>
        <authorList>
            <person name="Embree M."/>
            <person name="Liu J.K."/>
            <person name="Al-Bassam M.M."/>
            <person name="Zengler K."/>
        </authorList>
    </citation>
    <scope>NUCLEOTIDE SEQUENCE</scope>
</reference>
<dbReference type="Pfam" id="PF00573">
    <property type="entry name" value="Ribosomal_L4"/>
    <property type="match status" value="1"/>
</dbReference>